<sequence>MLLSSSLSHLPPASPPLGCGPVGGSQFYAVGCLNWRYSRWPIGRVDTCWRNVHSSALPQQTSMATRRATLSAISPLTHSAAKQGSKSLSAYFKLAKTKHWPLVQCRFASHAVMKSKPVIPKPPKQPPKKYDIEWNPQPGGLQGWTDWRMKKNYRNRQICVEWGLEHTLLKAMKNQVILPREIQELAMEDFHAMPIHAAYLTLHERCAISSRGTGVVRNWRISRFFFRHLSDYNKMSGVRRGIW</sequence>
<evidence type="ECO:0000256" key="2">
    <source>
        <dbReference type="ARBA" id="ARBA00022980"/>
    </source>
</evidence>
<evidence type="ECO:0000313" key="5">
    <source>
        <dbReference type="Proteomes" id="UP000198287"/>
    </source>
</evidence>
<evidence type="ECO:0008006" key="6">
    <source>
        <dbReference type="Google" id="ProtNLM"/>
    </source>
</evidence>
<dbReference type="Gene3D" id="1.10.287.1480">
    <property type="match status" value="1"/>
</dbReference>
<dbReference type="GO" id="GO:0006412">
    <property type="term" value="P:translation"/>
    <property type="evidence" value="ECO:0007669"/>
    <property type="project" value="InterPro"/>
</dbReference>
<proteinExistence type="inferred from homology"/>
<dbReference type="SUPFAM" id="SSF57716">
    <property type="entry name" value="Glucocorticoid receptor-like (DNA-binding domain)"/>
    <property type="match status" value="1"/>
</dbReference>
<dbReference type="PANTHER" id="PTHR19836:SF19">
    <property type="entry name" value="SMALL RIBOSOMAL SUBUNIT PROTEIN US14M"/>
    <property type="match status" value="1"/>
</dbReference>
<dbReference type="GO" id="GO:0005763">
    <property type="term" value="C:mitochondrial small ribosomal subunit"/>
    <property type="evidence" value="ECO:0007669"/>
    <property type="project" value="TreeGrafter"/>
</dbReference>
<evidence type="ECO:0000256" key="1">
    <source>
        <dbReference type="ARBA" id="ARBA00009083"/>
    </source>
</evidence>
<keyword evidence="5" id="KW-1185">Reference proteome</keyword>
<reference evidence="4 5" key="1">
    <citation type="submission" date="2015-12" db="EMBL/GenBank/DDBJ databases">
        <title>The genome of Folsomia candida.</title>
        <authorList>
            <person name="Faddeeva A."/>
            <person name="Derks M.F."/>
            <person name="Anvar Y."/>
            <person name="Smit S."/>
            <person name="Van Straalen N."/>
            <person name="Roelofs D."/>
        </authorList>
    </citation>
    <scope>NUCLEOTIDE SEQUENCE [LARGE SCALE GENOMIC DNA]</scope>
    <source>
        <strain evidence="4 5">VU population</strain>
        <tissue evidence="4">Whole body</tissue>
    </source>
</reference>
<keyword evidence="2" id="KW-0689">Ribosomal protein</keyword>
<protein>
    <recommendedName>
        <fullName evidence="6">28S ribosomal protein S14, mitochondrial</fullName>
    </recommendedName>
</protein>
<dbReference type="EMBL" id="LNIX01000003">
    <property type="protein sequence ID" value="OXA58469.1"/>
    <property type="molecule type" value="Genomic_DNA"/>
</dbReference>
<comment type="similarity">
    <text evidence="1">Belongs to the universal ribosomal protein uS14 family.</text>
</comment>
<comment type="caution">
    <text evidence="4">The sequence shown here is derived from an EMBL/GenBank/DDBJ whole genome shotgun (WGS) entry which is preliminary data.</text>
</comment>
<dbReference type="STRING" id="158441.A0A226ELY3"/>
<dbReference type="GO" id="GO:0003735">
    <property type="term" value="F:structural constituent of ribosome"/>
    <property type="evidence" value="ECO:0007669"/>
    <property type="project" value="InterPro"/>
</dbReference>
<dbReference type="InterPro" id="IPR001209">
    <property type="entry name" value="Ribosomal_uS14"/>
</dbReference>
<evidence type="ECO:0000313" key="4">
    <source>
        <dbReference type="EMBL" id="OXA58469.1"/>
    </source>
</evidence>
<organism evidence="4 5">
    <name type="scientific">Folsomia candida</name>
    <name type="common">Springtail</name>
    <dbReference type="NCBI Taxonomy" id="158441"/>
    <lineage>
        <taxon>Eukaryota</taxon>
        <taxon>Metazoa</taxon>
        <taxon>Ecdysozoa</taxon>
        <taxon>Arthropoda</taxon>
        <taxon>Hexapoda</taxon>
        <taxon>Collembola</taxon>
        <taxon>Entomobryomorpha</taxon>
        <taxon>Isotomoidea</taxon>
        <taxon>Isotomidae</taxon>
        <taxon>Proisotominae</taxon>
        <taxon>Folsomia</taxon>
    </lineage>
</organism>
<evidence type="ECO:0000256" key="3">
    <source>
        <dbReference type="ARBA" id="ARBA00023274"/>
    </source>
</evidence>
<name>A0A226ELY3_FOLCA</name>
<dbReference type="Pfam" id="PF00253">
    <property type="entry name" value="Ribosomal_S14"/>
    <property type="match status" value="1"/>
</dbReference>
<dbReference type="OrthoDB" id="413436at2759"/>
<keyword evidence="3" id="KW-0687">Ribonucleoprotein</keyword>
<dbReference type="PANTHER" id="PTHR19836">
    <property type="entry name" value="30S RIBOSOMAL PROTEIN S14"/>
    <property type="match status" value="1"/>
</dbReference>
<dbReference type="Proteomes" id="UP000198287">
    <property type="component" value="Unassembled WGS sequence"/>
</dbReference>
<gene>
    <name evidence="4" type="ORF">Fcan01_08475</name>
</gene>
<accession>A0A226ELY3</accession>
<dbReference type="AlphaFoldDB" id="A0A226ELY3"/>